<accession>A0A402ASK1</accession>
<evidence type="ECO:0000313" key="7">
    <source>
        <dbReference type="Proteomes" id="UP000287188"/>
    </source>
</evidence>
<dbReference type="Pfam" id="PF07993">
    <property type="entry name" value="NAD_binding_4"/>
    <property type="match status" value="1"/>
</dbReference>
<proteinExistence type="predicted"/>
<comment type="cofactor">
    <cofactor evidence="1">
        <name>pantetheine 4'-phosphate</name>
        <dbReference type="ChEBI" id="CHEBI:47942"/>
    </cofactor>
</comment>
<dbReference type="SUPFAM" id="SSF56801">
    <property type="entry name" value="Acetyl-CoA synthetase-like"/>
    <property type="match status" value="1"/>
</dbReference>
<dbReference type="Proteomes" id="UP000287188">
    <property type="component" value="Unassembled WGS sequence"/>
</dbReference>
<dbReference type="Gene3D" id="3.40.50.720">
    <property type="entry name" value="NAD(P)-binding Rossmann-like Domain"/>
    <property type="match status" value="1"/>
</dbReference>
<dbReference type="NCBIfam" id="TIGR01746">
    <property type="entry name" value="Thioester-redct"/>
    <property type="match status" value="1"/>
</dbReference>
<evidence type="ECO:0000313" key="6">
    <source>
        <dbReference type="EMBL" id="GCE22079.1"/>
    </source>
</evidence>
<reference evidence="7" key="1">
    <citation type="submission" date="2018-12" db="EMBL/GenBank/DDBJ databases">
        <title>Tengunoibacter tsumagoiensis gen. nov., sp. nov., Dictyobacter kobayashii sp. nov., D. alpinus sp. nov., and D. joshuensis sp. nov. and description of Dictyobacteraceae fam. nov. within the order Ktedonobacterales isolated from Tengu-no-mugimeshi.</title>
        <authorList>
            <person name="Wang C.M."/>
            <person name="Zheng Y."/>
            <person name="Sakai Y."/>
            <person name="Toyoda A."/>
            <person name="Minakuchi Y."/>
            <person name="Abe K."/>
            <person name="Yokota A."/>
            <person name="Yabe S."/>
        </authorList>
    </citation>
    <scope>NUCLEOTIDE SEQUENCE [LARGE SCALE GENOMIC DNA]</scope>
    <source>
        <strain evidence="7">Uno11</strain>
    </source>
</reference>
<dbReference type="SUPFAM" id="SSF47336">
    <property type="entry name" value="ACP-like"/>
    <property type="match status" value="1"/>
</dbReference>
<dbReference type="EMBL" id="BIFS01000002">
    <property type="protein sequence ID" value="GCE22079.1"/>
    <property type="molecule type" value="Genomic_DNA"/>
</dbReference>
<evidence type="ECO:0000256" key="3">
    <source>
        <dbReference type="ARBA" id="ARBA00022553"/>
    </source>
</evidence>
<dbReference type="InterPro" id="IPR025110">
    <property type="entry name" value="AMP-bd_C"/>
</dbReference>
<dbReference type="InterPro" id="IPR013120">
    <property type="entry name" value="FAR_NAD-bd"/>
</dbReference>
<keyword evidence="2" id="KW-0596">Phosphopantetheine</keyword>
<name>A0A402ASK1_9CHLR</name>
<evidence type="ECO:0000256" key="1">
    <source>
        <dbReference type="ARBA" id="ARBA00001957"/>
    </source>
</evidence>
<gene>
    <name evidence="6" type="ORF">KDK_58790</name>
</gene>
<evidence type="ECO:0000256" key="2">
    <source>
        <dbReference type="ARBA" id="ARBA00022450"/>
    </source>
</evidence>
<feature type="region of interest" description="Disordered" evidence="4">
    <location>
        <begin position="77"/>
        <end position="103"/>
    </location>
</feature>
<dbReference type="CDD" id="cd05235">
    <property type="entry name" value="SDR_e1"/>
    <property type="match status" value="1"/>
</dbReference>
<dbReference type="AlphaFoldDB" id="A0A402ASK1"/>
<organism evidence="6 7">
    <name type="scientific">Dictyobacter kobayashii</name>
    <dbReference type="NCBI Taxonomy" id="2014872"/>
    <lineage>
        <taxon>Bacteria</taxon>
        <taxon>Bacillati</taxon>
        <taxon>Chloroflexota</taxon>
        <taxon>Ktedonobacteria</taxon>
        <taxon>Ktedonobacterales</taxon>
        <taxon>Dictyobacteraceae</taxon>
        <taxon>Dictyobacter</taxon>
    </lineage>
</organism>
<sequence>MSEIEAVLSQLAGVQQAVVTLQQRQQNDQQLVAYIVLQSEHSLTSEQIRLALKEQLPAYMLPNRIVQLDALPLTPSGKIDRRALPEPGLLPQKSTTDPAEEQPRNELEATLLTIWQQVLGTRQIGIHDNFFELGGHSLLAPQVMLKLRTILQRPLALRILFEAPTIAQLAQAIANDQQQVSGLPASEQQTTLWNEVFLDESISPEYPVQLPTAEPQSILLTGANGFVGIYLLRELLRQTSATIYCLIRASSQDAGRQKLQQAIDTYQLQDCYLDKRVVIVTGDLAQPLLGLAQVQFKELSMHIDTIYHCGAWVNFTYPYHMLRATNVGGTQEILRFACLSRLKRVHFISTLGVLSSPAYSFTQRIREDDPLQHCEGLSNGYAESKWVAEQIIRLAQGRGIPVSVYRAGLISGDSQAGLNATSQLIWAFIKGCIQLGYAPELPARINLAPIDYVSAAIVALARQQQDAGSAFHMQNPHTFSWKSLLKWLRTAGYELKSIPYEQWRSLVLEQMERRTDQALNPFLPLFTKKLSPRQAASLIGERSFDFSRTSAGLRHSPIICPPIDEKVMNVYIKAFRDSGFLPEPVVLPQADRIHTSNHLQRIWQALGKRSGR</sequence>
<dbReference type="Gene3D" id="1.10.1200.10">
    <property type="entry name" value="ACP-like"/>
    <property type="match status" value="1"/>
</dbReference>
<comment type="caution">
    <text evidence="6">The sequence shown here is derived from an EMBL/GenBank/DDBJ whole genome shotgun (WGS) entry which is preliminary data.</text>
</comment>
<dbReference type="Gene3D" id="3.30.300.30">
    <property type="match status" value="1"/>
</dbReference>
<feature type="domain" description="Carrier" evidence="5">
    <location>
        <begin position="102"/>
        <end position="177"/>
    </location>
</feature>
<evidence type="ECO:0000259" key="5">
    <source>
        <dbReference type="PROSITE" id="PS50075"/>
    </source>
</evidence>
<dbReference type="PANTHER" id="PTHR44845">
    <property type="entry name" value="CARRIER DOMAIN-CONTAINING PROTEIN"/>
    <property type="match status" value="1"/>
</dbReference>
<dbReference type="FunFam" id="1.10.1200.10:FF:000005">
    <property type="entry name" value="Nonribosomal peptide synthetase 1"/>
    <property type="match status" value="1"/>
</dbReference>
<dbReference type="InterPro" id="IPR036291">
    <property type="entry name" value="NAD(P)-bd_dom_sf"/>
</dbReference>
<dbReference type="InterPro" id="IPR045851">
    <property type="entry name" value="AMP-bd_C_sf"/>
</dbReference>
<evidence type="ECO:0000256" key="4">
    <source>
        <dbReference type="SAM" id="MobiDB-lite"/>
    </source>
</evidence>
<dbReference type="InterPro" id="IPR010080">
    <property type="entry name" value="Thioester_reductase-like_dom"/>
</dbReference>
<dbReference type="PROSITE" id="PS50075">
    <property type="entry name" value="CARRIER"/>
    <property type="match status" value="1"/>
</dbReference>
<dbReference type="PANTHER" id="PTHR44845:SF6">
    <property type="entry name" value="BETA-ALANINE-ACTIVATING ENZYME"/>
    <property type="match status" value="1"/>
</dbReference>
<dbReference type="InterPro" id="IPR036736">
    <property type="entry name" value="ACP-like_sf"/>
</dbReference>
<protein>
    <recommendedName>
        <fullName evidence="5">Carrier domain-containing protein</fullName>
    </recommendedName>
</protein>
<keyword evidence="3" id="KW-0597">Phosphoprotein</keyword>
<dbReference type="Pfam" id="PF00550">
    <property type="entry name" value="PP-binding"/>
    <property type="match status" value="1"/>
</dbReference>
<dbReference type="InterPro" id="IPR009081">
    <property type="entry name" value="PP-bd_ACP"/>
</dbReference>
<keyword evidence="7" id="KW-1185">Reference proteome</keyword>
<dbReference type="Pfam" id="PF13193">
    <property type="entry name" value="AMP-binding_C"/>
    <property type="match status" value="1"/>
</dbReference>
<dbReference type="SUPFAM" id="SSF51735">
    <property type="entry name" value="NAD(P)-binding Rossmann-fold domains"/>
    <property type="match status" value="1"/>
</dbReference>